<gene>
    <name evidence="2" type="ORF">PICMEDRAFT_104549</name>
</gene>
<organism evidence="2 3">
    <name type="scientific">Pichia membranifaciens NRRL Y-2026</name>
    <dbReference type="NCBI Taxonomy" id="763406"/>
    <lineage>
        <taxon>Eukaryota</taxon>
        <taxon>Fungi</taxon>
        <taxon>Dikarya</taxon>
        <taxon>Ascomycota</taxon>
        <taxon>Saccharomycotina</taxon>
        <taxon>Pichiomycetes</taxon>
        <taxon>Pichiales</taxon>
        <taxon>Pichiaceae</taxon>
        <taxon>Pichia</taxon>
    </lineage>
</organism>
<protein>
    <recommendedName>
        <fullName evidence="4">DNA replication regulator Sld3 C-terminal domain-containing protein</fullName>
    </recommendedName>
</protein>
<proteinExistence type="predicted"/>
<dbReference type="Proteomes" id="UP000094455">
    <property type="component" value="Unassembled WGS sequence"/>
</dbReference>
<dbReference type="Gene3D" id="1.20.58.2130">
    <property type="match status" value="1"/>
</dbReference>
<feature type="region of interest" description="Disordered" evidence="1">
    <location>
        <begin position="730"/>
        <end position="784"/>
    </location>
</feature>
<dbReference type="PANTHER" id="PTHR28067:SF1">
    <property type="entry name" value="DNA REPLICATION REGULATOR SLD3"/>
    <property type="match status" value="1"/>
</dbReference>
<reference evidence="2 3" key="1">
    <citation type="journal article" date="2016" name="Proc. Natl. Acad. Sci. U.S.A.">
        <title>Comparative genomics of biotechnologically important yeasts.</title>
        <authorList>
            <person name="Riley R."/>
            <person name="Haridas S."/>
            <person name="Wolfe K.H."/>
            <person name="Lopes M.R."/>
            <person name="Hittinger C.T."/>
            <person name="Goeker M."/>
            <person name="Salamov A.A."/>
            <person name="Wisecaver J.H."/>
            <person name="Long T.M."/>
            <person name="Calvey C.H."/>
            <person name="Aerts A.L."/>
            <person name="Barry K.W."/>
            <person name="Choi C."/>
            <person name="Clum A."/>
            <person name="Coughlan A.Y."/>
            <person name="Deshpande S."/>
            <person name="Douglass A.P."/>
            <person name="Hanson S.J."/>
            <person name="Klenk H.-P."/>
            <person name="LaButti K.M."/>
            <person name="Lapidus A."/>
            <person name="Lindquist E.A."/>
            <person name="Lipzen A.M."/>
            <person name="Meier-Kolthoff J.P."/>
            <person name="Ohm R.A."/>
            <person name="Otillar R.P."/>
            <person name="Pangilinan J.L."/>
            <person name="Peng Y."/>
            <person name="Rokas A."/>
            <person name="Rosa C.A."/>
            <person name="Scheuner C."/>
            <person name="Sibirny A.A."/>
            <person name="Slot J.C."/>
            <person name="Stielow J.B."/>
            <person name="Sun H."/>
            <person name="Kurtzman C.P."/>
            <person name="Blackwell M."/>
            <person name="Grigoriev I.V."/>
            <person name="Jeffries T.W."/>
        </authorList>
    </citation>
    <scope>NUCLEOTIDE SEQUENCE [LARGE SCALE GENOMIC DNA]</scope>
    <source>
        <strain evidence="2 3">NRRL Y-2026</strain>
    </source>
</reference>
<name>A0A1E3NTY0_9ASCO</name>
<dbReference type="EMBL" id="KV454001">
    <property type="protein sequence ID" value="ODQ49544.1"/>
    <property type="molecule type" value="Genomic_DNA"/>
</dbReference>
<sequence length="784" mass="89241">MKGDIFGNKVDDMVGISFKCQKSDFHTSLEKYRNISSLHISTIGFANISNWKSCNARNDQICQGGTSFITIVIHDKAIVNSLCGQLSSKSRNFGVYISVSNDNRIKDILDFGLLAPTADECMWCIRILNNNPVSASVDSCIAPFRISPVYPSARDFEFLISKRQPVIASPLVINDSYSQLLESASMCAADLLDITQLDIGVRPIDSSNLTLSSTSPEKVLKTIDPLQFLTDKYFTTLYSASTMLEHFVKSSIPKMNLLRRDNLKLAKDCLSRLLIETLSDFDRRYDVQNEHQGILKLDNFQKVWLSDEKLLDEMERSFRLDHLKQQNFTQNMDLDKLNEFMDKMKLKDLKLQILLDLELLRILKYENESEKKEVQENDEKTVVESRKEKRPSLVSKRYSGSLVGKKKRLIPTLLGTVIPTSMDFDVDFRFAPEEDKKRYLTIDAVEKLVKIFFDKLCVYDAIMGLDYKDLNSSWGFLSNCVIPFYGKDHRQLLKLLAIKSRGPAFTLKIKSRREQKQRQERRKEKLEKAKDASYKTVNTERKTSSIDLSKIRLKRSHSSFNNSKADLSRKTISMVNSTSMVSSAGDLGPSNDLLHPPDLAYSADTKFPVEIKGFMKSKKRKLQAPKRKPPKLQSDKSDFSVKTETNAVNKLDIHEVQEEMFRRNQVIEATPRKNTSASLDYLTGDLVSIISPYQEKSSRKQDIDPTTTQITETPAFERVQIRPGVFEIGSSPLKSSDSPHIKSSKVNEQWTGKGQQIYPSTTKLSVSTSTAHSKKTTKRKLDFS</sequence>
<feature type="compositionally biased region" description="Basic and acidic residues" evidence="1">
    <location>
        <begin position="512"/>
        <end position="534"/>
    </location>
</feature>
<dbReference type="RefSeq" id="XP_019020657.1">
    <property type="nucleotide sequence ID" value="XM_019159671.1"/>
</dbReference>
<evidence type="ECO:0000313" key="3">
    <source>
        <dbReference type="Proteomes" id="UP000094455"/>
    </source>
</evidence>
<dbReference type="AlphaFoldDB" id="A0A1E3NTY0"/>
<feature type="region of interest" description="Disordered" evidence="1">
    <location>
        <begin position="618"/>
        <end position="639"/>
    </location>
</feature>
<dbReference type="GO" id="GO:0031261">
    <property type="term" value="C:DNA replication preinitiation complex"/>
    <property type="evidence" value="ECO:0007669"/>
    <property type="project" value="TreeGrafter"/>
</dbReference>
<keyword evidence="3" id="KW-1185">Reference proteome</keyword>
<evidence type="ECO:0008006" key="4">
    <source>
        <dbReference type="Google" id="ProtNLM"/>
    </source>
</evidence>
<dbReference type="PANTHER" id="PTHR28067">
    <property type="entry name" value="DNA REPLICATION REGULATOR SLD3"/>
    <property type="match status" value="1"/>
</dbReference>
<dbReference type="GO" id="GO:0006270">
    <property type="term" value="P:DNA replication initiation"/>
    <property type="evidence" value="ECO:0007669"/>
    <property type="project" value="InterPro"/>
</dbReference>
<feature type="compositionally biased region" description="Basic residues" evidence="1">
    <location>
        <begin position="618"/>
        <end position="630"/>
    </location>
</feature>
<dbReference type="InterPro" id="IPR042511">
    <property type="entry name" value="Sld3"/>
</dbReference>
<evidence type="ECO:0000313" key="2">
    <source>
        <dbReference type="EMBL" id="ODQ49544.1"/>
    </source>
</evidence>
<dbReference type="GeneID" id="30176358"/>
<evidence type="ECO:0000256" key="1">
    <source>
        <dbReference type="SAM" id="MobiDB-lite"/>
    </source>
</evidence>
<feature type="region of interest" description="Disordered" evidence="1">
    <location>
        <begin position="510"/>
        <end position="534"/>
    </location>
</feature>
<dbReference type="OrthoDB" id="5395343at2759"/>
<feature type="compositionally biased region" description="Polar residues" evidence="1">
    <location>
        <begin position="744"/>
        <end position="764"/>
    </location>
</feature>
<accession>A0A1E3NTY0</accession>